<keyword evidence="2" id="KW-0732">Signal</keyword>
<feature type="chain" id="PRO_5009314858" evidence="2">
    <location>
        <begin position="17"/>
        <end position="176"/>
    </location>
</feature>
<dbReference type="WBParaSite" id="L893_g7534.t2">
    <property type="protein sequence ID" value="L893_g7534.t2"/>
    <property type="gene ID" value="L893_g7534"/>
</dbReference>
<keyword evidence="1" id="KW-0812">Transmembrane</keyword>
<keyword evidence="1" id="KW-1133">Transmembrane helix</keyword>
<evidence type="ECO:0000313" key="3">
    <source>
        <dbReference type="Proteomes" id="UP000095287"/>
    </source>
</evidence>
<dbReference type="AlphaFoldDB" id="A0A1I8AMM2"/>
<accession>A0A1I8AMM2</accession>
<dbReference type="Proteomes" id="UP000095287">
    <property type="component" value="Unplaced"/>
</dbReference>
<organism evidence="3 4">
    <name type="scientific">Steinernema glaseri</name>
    <dbReference type="NCBI Taxonomy" id="37863"/>
    <lineage>
        <taxon>Eukaryota</taxon>
        <taxon>Metazoa</taxon>
        <taxon>Ecdysozoa</taxon>
        <taxon>Nematoda</taxon>
        <taxon>Chromadorea</taxon>
        <taxon>Rhabditida</taxon>
        <taxon>Tylenchina</taxon>
        <taxon>Panagrolaimomorpha</taxon>
        <taxon>Strongyloidoidea</taxon>
        <taxon>Steinernematidae</taxon>
        <taxon>Steinernema</taxon>
    </lineage>
</organism>
<evidence type="ECO:0000313" key="4">
    <source>
        <dbReference type="WBParaSite" id="L893_g7534.t2"/>
    </source>
</evidence>
<sequence length="176" mass="21004">MLLFKCFCQIIVVVTALVSTYRTYSNTDPMSIKLDAIRRHLSSDWSLMIAVTYYYELFNPNRLYTAMRWSQLYCTSLVFFLIFTQRRSMKMATIATTFEMVMRLFMFFHELIGMETGTPFNGHFKYELFILLTYIVLLSLVRYNAYLIAHRRTYRARYGVLGDTIEYQSLHHVHRS</sequence>
<feature type="transmembrane region" description="Helical" evidence="1">
    <location>
        <begin position="66"/>
        <end position="84"/>
    </location>
</feature>
<feature type="transmembrane region" description="Helical" evidence="1">
    <location>
        <begin position="128"/>
        <end position="149"/>
    </location>
</feature>
<reference evidence="4" key="1">
    <citation type="submission" date="2016-11" db="UniProtKB">
        <authorList>
            <consortium name="WormBaseParasite"/>
        </authorList>
    </citation>
    <scope>IDENTIFICATION</scope>
</reference>
<protein>
    <submittedName>
        <fullName evidence="4">Secreted protein</fullName>
    </submittedName>
</protein>
<proteinExistence type="predicted"/>
<evidence type="ECO:0000256" key="1">
    <source>
        <dbReference type="SAM" id="Phobius"/>
    </source>
</evidence>
<evidence type="ECO:0000256" key="2">
    <source>
        <dbReference type="SAM" id="SignalP"/>
    </source>
</evidence>
<feature type="transmembrane region" description="Helical" evidence="1">
    <location>
        <begin position="91"/>
        <end position="108"/>
    </location>
</feature>
<feature type="signal peptide" evidence="2">
    <location>
        <begin position="1"/>
        <end position="16"/>
    </location>
</feature>
<keyword evidence="3" id="KW-1185">Reference proteome</keyword>
<name>A0A1I8AMM2_9BILA</name>
<keyword evidence="1" id="KW-0472">Membrane</keyword>